<dbReference type="AlphaFoldDB" id="A0A813W1T7"/>
<keyword evidence="7" id="KW-1185">Reference proteome</keyword>
<evidence type="ECO:0000256" key="1">
    <source>
        <dbReference type="ARBA" id="ARBA00022723"/>
    </source>
</evidence>
<gene>
    <name evidence="6" type="ORF">QVE165_LOCUS7008</name>
</gene>
<evidence type="ECO:0000256" key="4">
    <source>
        <dbReference type="PROSITE-ProRule" id="PRU00134"/>
    </source>
</evidence>
<organism evidence="6 7">
    <name type="scientific">Adineta steineri</name>
    <dbReference type="NCBI Taxonomy" id="433720"/>
    <lineage>
        <taxon>Eukaryota</taxon>
        <taxon>Metazoa</taxon>
        <taxon>Spiralia</taxon>
        <taxon>Gnathifera</taxon>
        <taxon>Rotifera</taxon>
        <taxon>Eurotatoria</taxon>
        <taxon>Bdelloidea</taxon>
        <taxon>Adinetida</taxon>
        <taxon>Adinetidae</taxon>
        <taxon>Adineta</taxon>
    </lineage>
</organism>
<sequence length="176" mass="20368">MPVCIKCQVLTSTSKRCPYCRICYCSKACRSTDWSRHKSECRSGEGVTSSSNSSNEIQTEGFAKPGTYREIHCKGRPCVNCGRCCDWQFKGDLETWRWIQNYKNWNLDDNKRWISLYPPDFERRSDATCSYEYSSPHYFHYLNFYSRGELGGPLSNTPGPFFDPPPGCVCDNNREN</sequence>
<dbReference type="PROSITE" id="PS50865">
    <property type="entry name" value="ZF_MYND_2"/>
    <property type="match status" value="1"/>
</dbReference>
<reference evidence="6" key="1">
    <citation type="submission" date="2021-02" db="EMBL/GenBank/DDBJ databases">
        <authorList>
            <person name="Nowell W R."/>
        </authorList>
    </citation>
    <scope>NUCLEOTIDE SEQUENCE</scope>
</reference>
<dbReference type="EMBL" id="CAJNOM010000030">
    <property type="protein sequence ID" value="CAF0854295.1"/>
    <property type="molecule type" value="Genomic_DNA"/>
</dbReference>
<evidence type="ECO:0000259" key="5">
    <source>
        <dbReference type="PROSITE" id="PS50865"/>
    </source>
</evidence>
<dbReference type="OrthoDB" id="10257049at2759"/>
<dbReference type="Pfam" id="PF01753">
    <property type="entry name" value="zf-MYND"/>
    <property type="match status" value="1"/>
</dbReference>
<evidence type="ECO:0000313" key="6">
    <source>
        <dbReference type="EMBL" id="CAF0854295.1"/>
    </source>
</evidence>
<keyword evidence="3" id="KW-0862">Zinc</keyword>
<keyword evidence="1" id="KW-0479">Metal-binding</keyword>
<name>A0A813W1T7_9BILA</name>
<proteinExistence type="predicted"/>
<evidence type="ECO:0000256" key="2">
    <source>
        <dbReference type="ARBA" id="ARBA00022771"/>
    </source>
</evidence>
<evidence type="ECO:0000313" key="7">
    <source>
        <dbReference type="Proteomes" id="UP000663832"/>
    </source>
</evidence>
<dbReference type="Proteomes" id="UP000663832">
    <property type="component" value="Unassembled WGS sequence"/>
</dbReference>
<accession>A0A813W1T7</accession>
<dbReference type="InterPro" id="IPR002893">
    <property type="entry name" value="Znf_MYND"/>
</dbReference>
<dbReference type="Gene3D" id="6.10.140.2220">
    <property type="match status" value="1"/>
</dbReference>
<evidence type="ECO:0000256" key="3">
    <source>
        <dbReference type="ARBA" id="ARBA00022833"/>
    </source>
</evidence>
<comment type="caution">
    <text evidence="6">The sequence shown here is derived from an EMBL/GenBank/DDBJ whole genome shotgun (WGS) entry which is preliminary data.</text>
</comment>
<keyword evidence="2 4" id="KW-0863">Zinc-finger</keyword>
<feature type="domain" description="MYND-type" evidence="5">
    <location>
        <begin position="4"/>
        <end position="41"/>
    </location>
</feature>
<protein>
    <recommendedName>
        <fullName evidence="5">MYND-type domain-containing protein</fullName>
    </recommendedName>
</protein>
<dbReference type="GO" id="GO:0008270">
    <property type="term" value="F:zinc ion binding"/>
    <property type="evidence" value="ECO:0007669"/>
    <property type="project" value="UniProtKB-KW"/>
</dbReference>
<dbReference type="SUPFAM" id="SSF144232">
    <property type="entry name" value="HIT/MYND zinc finger-like"/>
    <property type="match status" value="1"/>
</dbReference>